<dbReference type="Pfam" id="PF08519">
    <property type="entry name" value="RFC1"/>
    <property type="match status" value="1"/>
</dbReference>
<dbReference type="FunFam" id="3.40.50.300:FF:000395">
    <property type="entry name" value="Replication factor C subunit 1"/>
    <property type="match status" value="1"/>
</dbReference>
<evidence type="ECO:0000256" key="3">
    <source>
        <dbReference type="ARBA" id="ARBA00020401"/>
    </source>
</evidence>
<organism evidence="15">
    <name type="scientific">Hydra vulgaris</name>
    <name type="common">Hydra</name>
    <name type="synonym">Hydra attenuata</name>
    <dbReference type="NCBI Taxonomy" id="6087"/>
    <lineage>
        <taxon>Eukaryota</taxon>
        <taxon>Metazoa</taxon>
        <taxon>Cnidaria</taxon>
        <taxon>Hydrozoa</taxon>
        <taxon>Hydroidolina</taxon>
        <taxon>Anthoathecata</taxon>
        <taxon>Aplanulata</taxon>
        <taxon>Hydridae</taxon>
        <taxon>Hydra</taxon>
    </lineage>
</organism>
<dbReference type="PANTHER" id="PTHR23389">
    <property type="entry name" value="CHROMOSOME TRANSMISSION FIDELITY FACTOR 18"/>
    <property type="match status" value="1"/>
</dbReference>
<dbReference type="SUPFAM" id="SSF52113">
    <property type="entry name" value="BRCT domain"/>
    <property type="match status" value="1"/>
</dbReference>
<evidence type="ECO:0000256" key="2">
    <source>
        <dbReference type="ARBA" id="ARBA00006116"/>
    </source>
</evidence>
<evidence type="ECO:0000256" key="6">
    <source>
        <dbReference type="ARBA" id="ARBA00022741"/>
    </source>
</evidence>
<gene>
    <name evidence="15" type="primary">RFC1</name>
</gene>
<dbReference type="Pfam" id="PF00533">
    <property type="entry name" value="BRCT"/>
    <property type="match status" value="1"/>
</dbReference>
<evidence type="ECO:0000256" key="8">
    <source>
        <dbReference type="ARBA" id="ARBA00023125"/>
    </source>
</evidence>
<comment type="function">
    <text evidence="10">Subunit of the replication factor C (RFC) complex which acts during elongation of primed DNA templates by DNA polymerases delta and epsilon, and is necessary for ATP-dependent loading of proliferating cell nuclear antigen (PCNA) onto primed DNA. This subunit binds to the primer-template junction. Binds the PO-B transcription element as well as other GA rich DNA sequences. Can bind single- or double-stranded DNA.</text>
</comment>
<dbReference type="SUPFAM" id="SSF48019">
    <property type="entry name" value="post-AAA+ oligomerization domain-like"/>
    <property type="match status" value="1"/>
</dbReference>
<dbReference type="Gene3D" id="3.40.50.300">
    <property type="entry name" value="P-loop containing nucleotide triphosphate hydrolases"/>
    <property type="match status" value="1"/>
</dbReference>
<feature type="region of interest" description="Disordered" evidence="13">
    <location>
        <begin position="1035"/>
        <end position="1064"/>
    </location>
</feature>
<dbReference type="InterPro" id="IPR003959">
    <property type="entry name" value="ATPase_AAA_core"/>
</dbReference>
<feature type="region of interest" description="Disordered" evidence="13">
    <location>
        <begin position="438"/>
        <end position="470"/>
    </location>
</feature>
<comment type="subunit">
    <text evidence="11">Large subunit of the RFC complex, an heteropentameric complex consisting of RFC1 and four small subunits RFC2, RFC3, RFC4 and RFC5; the RFC complex interacts with PCNA and the interaction involves RFC1.</text>
</comment>
<dbReference type="PROSITE" id="PS50172">
    <property type="entry name" value="BRCT"/>
    <property type="match status" value="1"/>
</dbReference>
<reference evidence="15" key="1">
    <citation type="journal article" date="2013" name="Genome Biol. Evol.">
        <title>Punctuated emergences of genetic and phenotypic innovations in eumetazoan, bilaterian, euteleostome, and hominidae ancestors.</title>
        <authorList>
            <person name="Wenger Y."/>
            <person name="Galliot B."/>
        </authorList>
    </citation>
    <scope>NUCLEOTIDE SEQUENCE</scope>
    <source>
        <tissue evidence="15">Whole animals</tissue>
    </source>
</reference>
<feature type="compositionally biased region" description="Acidic residues" evidence="13">
    <location>
        <begin position="1043"/>
        <end position="1064"/>
    </location>
</feature>
<dbReference type="Gene3D" id="3.40.50.10190">
    <property type="entry name" value="BRCT domain"/>
    <property type="match status" value="1"/>
</dbReference>
<feature type="region of interest" description="Disordered" evidence="13">
    <location>
        <begin position="145"/>
        <end position="181"/>
    </location>
</feature>
<dbReference type="CDD" id="cd17752">
    <property type="entry name" value="BRCT_RFC1"/>
    <property type="match status" value="1"/>
</dbReference>
<dbReference type="Pfam" id="PF00004">
    <property type="entry name" value="AAA"/>
    <property type="match status" value="1"/>
</dbReference>
<dbReference type="FunFam" id="1.10.8.60:FF:000021">
    <property type="entry name" value="Replication factor C subunit 1"/>
    <property type="match status" value="1"/>
</dbReference>
<feature type="compositionally biased region" description="Basic and acidic residues" evidence="13">
    <location>
        <begin position="151"/>
        <end position="161"/>
    </location>
</feature>
<dbReference type="GO" id="GO:0005663">
    <property type="term" value="C:DNA replication factor C complex"/>
    <property type="evidence" value="ECO:0007669"/>
    <property type="project" value="InterPro"/>
</dbReference>
<dbReference type="InterPro" id="IPR027417">
    <property type="entry name" value="P-loop_NTPase"/>
</dbReference>
<sequence>MADIRSFFSSNKNKIQKKSSSNSVIDLANDSKNNSTAKEEKPNSNGMKKLGKKRKVLVIESDSDEEPLPSKFRKGKSLKESDTKKYTPEKPQINKEIKLKEVSVQFPPKENVQSSNTKKPKIQELLEKKELRPITAEDFFSGTLSVTSNKSLDDKKEKKNTPDVILPTPVKEPIKSQNKKNKLLTNIKEKDLDTNEREDTKQDVPEIKMKEAVSKYFTEAIKSDASNNKQKLNLDVSLKEKNKHKLKPDVISQSQYVMSSPKKTVKQKIEPDVTSPPNKIVEQKIEPYVASPSNKTVKQKIDSDVTSPPNKKVKAEKTETKPIETNTPVEKKKSYWAYKHRDGPSALGSKELPKGSDNCLAGLSFVITGVLEAFDRDEIADSIKRYGGKVTTSVSGKTSYIIVGRDPGETKIEKALKHKTKQIDEDGFIDLICSHSKKPNELNNNDHNENLKSREKSFSDSSKRTPILDVNSPTLKKKGVLETGKLDVLTSNSTSMVQNVQSPKDKPNLSQISPAISNTPQTQSPLYNSQDCTNGKTSSLLWVDKYKPATMRNIVGQQGDKSNANKLYKWLLKWNENNSSGEKKKNFYSGKEDGSIFKAALLSGPPGVGKTTTANLVCQELGFSFIEMNASDTRGKKALETIIKDALSNKTVAGVMQGNTGDKHALIMDEVDGMAGTEDRGGMQELIQLIKKTKIPIICMCNDRNHPKVRSLSNYCFDLRFYKPRVEQIKGFAMSVAAREGFKIQPQAMEQIVVGANQDIRQVLHNLQMWNSTKSVLNYDEAKSNANDASKNIKLGPFDIVKQLYTANDCSKMSYNEITDLFFMDYSFIPLFMQENYLYTNPAKARGNPRVTLDLISETADSFSDSDLVDVLIRGEQSWSLLPLQGLFSTVIPCVKMAGYIGQRIEFPRWLGKNSSMNKNHRILQELKMHMSLSAHCLKSEVNTDYIPVLKKRLTDPLLDSSLDSSAAAKLVISTLNDYNLLREDWDSILEISKWGEEPDIASKIPSKVKSAFTRLYNKETHKIPYTLHQAPKKIKGASQENVLEDDDEDIENEDIENEEEDSEDIKKDAMILIKKEPVSKVSGKEKRAAVTSTDRIVEQPCFFLTSLCPDNCGHGGSTAVFAIQEYLNYEKPGEYGDPKSEKYHVRLKDSKEATGLTKERLDLLKSLVIGDIVLLSWNHDYVHKEGCSYPERPITKLVRFEHDTASN</sequence>
<evidence type="ECO:0000256" key="7">
    <source>
        <dbReference type="ARBA" id="ARBA00022840"/>
    </source>
</evidence>
<evidence type="ECO:0000256" key="9">
    <source>
        <dbReference type="ARBA" id="ARBA00023242"/>
    </source>
</evidence>
<dbReference type="AlphaFoldDB" id="T2MFQ1"/>
<feature type="region of interest" description="Disordered" evidence="13">
    <location>
        <begin position="1"/>
        <end position="121"/>
    </location>
</feature>
<feature type="compositionally biased region" description="Low complexity" evidence="13">
    <location>
        <begin position="1"/>
        <end position="23"/>
    </location>
</feature>
<dbReference type="InterPro" id="IPR047854">
    <property type="entry name" value="RFC_lid"/>
</dbReference>
<keyword evidence="8" id="KW-0238">DNA-binding</keyword>
<dbReference type="GO" id="GO:0016887">
    <property type="term" value="F:ATP hydrolysis activity"/>
    <property type="evidence" value="ECO:0007669"/>
    <property type="project" value="InterPro"/>
</dbReference>
<dbReference type="GO" id="GO:0003689">
    <property type="term" value="F:DNA clamp loader activity"/>
    <property type="evidence" value="ECO:0007669"/>
    <property type="project" value="UniProtKB-UniRule"/>
</dbReference>
<dbReference type="Gene3D" id="1.10.8.60">
    <property type="match status" value="1"/>
</dbReference>
<evidence type="ECO:0000256" key="5">
    <source>
        <dbReference type="ARBA" id="ARBA00022705"/>
    </source>
</evidence>
<dbReference type="GO" id="GO:0006260">
    <property type="term" value="P:DNA replication"/>
    <property type="evidence" value="ECO:0007669"/>
    <property type="project" value="UniProtKB-KW"/>
</dbReference>
<dbReference type="Gene3D" id="1.20.272.10">
    <property type="match status" value="1"/>
</dbReference>
<dbReference type="SUPFAM" id="SSF52540">
    <property type="entry name" value="P-loop containing nucleoside triphosphate hydrolases"/>
    <property type="match status" value="1"/>
</dbReference>
<dbReference type="InterPro" id="IPR012178">
    <property type="entry name" value="RFC1"/>
</dbReference>
<dbReference type="PANTHER" id="PTHR23389:SF6">
    <property type="entry name" value="REPLICATION FACTOR C SUBUNIT 1"/>
    <property type="match status" value="1"/>
</dbReference>
<evidence type="ECO:0000256" key="11">
    <source>
        <dbReference type="ARBA" id="ARBA00064311"/>
    </source>
</evidence>
<evidence type="ECO:0000256" key="4">
    <source>
        <dbReference type="ARBA" id="ARBA00022553"/>
    </source>
</evidence>
<accession>T2MFQ1</accession>
<dbReference type="GO" id="GO:0005634">
    <property type="term" value="C:nucleus"/>
    <property type="evidence" value="ECO:0007669"/>
    <property type="project" value="UniProtKB-SubCell"/>
</dbReference>
<dbReference type="GO" id="GO:0005524">
    <property type="term" value="F:ATP binding"/>
    <property type="evidence" value="ECO:0007669"/>
    <property type="project" value="UniProtKB-UniRule"/>
</dbReference>
<feature type="region of interest" description="Disordered" evidence="13">
    <location>
        <begin position="256"/>
        <end position="320"/>
    </location>
</feature>
<evidence type="ECO:0000256" key="12">
    <source>
        <dbReference type="PIRNR" id="PIRNR036578"/>
    </source>
</evidence>
<dbReference type="CDD" id="cd00009">
    <property type="entry name" value="AAA"/>
    <property type="match status" value="1"/>
</dbReference>
<feature type="domain" description="BRCT" evidence="14">
    <location>
        <begin position="355"/>
        <end position="432"/>
    </location>
</feature>
<name>T2MFQ1_HYDVU</name>
<feature type="region of interest" description="Disordered" evidence="13">
    <location>
        <begin position="495"/>
        <end position="532"/>
    </location>
</feature>
<dbReference type="InterPro" id="IPR003593">
    <property type="entry name" value="AAA+_ATPase"/>
</dbReference>
<proteinExistence type="evidence at transcript level"/>
<evidence type="ECO:0000256" key="10">
    <source>
        <dbReference type="ARBA" id="ARBA00054501"/>
    </source>
</evidence>
<keyword evidence="6 12" id="KW-0547">Nucleotide-binding</keyword>
<dbReference type="FunFam" id="3.40.50.10190:FF:000001">
    <property type="entry name" value="Replication factor C subunit 1"/>
    <property type="match status" value="1"/>
</dbReference>
<dbReference type="InterPro" id="IPR036420">
    <property type="entry name" value="BRCT_dom_sf"/>
</dbReference>
<dbReference type="InterPro" id="IPR013725">
    <property type="entry name" value="DNA_replication_fac_RFC1_C"/>
</dbReference>
<keyword evidence="4" id="KW-0597">Phosphoprotein</keyword>
<keyword evidence="9 12" id="KW-0539">Nucleus</keyword>
<dbReference type="InterPro" id="IPR001357">
    <property type="entry name" value="BRCT_dom"/>
</dbReference>
<protein>
    <recommendedName>
        <fullName evidence="3 12">Replication factor C subunit 1</fullName>
    </recommendedName>
</protein>
<comment type="subcellular location">
    <subcellularLocation>
        <location evidence="1 12">Nucleus</location>
    </subcellularLocation>
</comment>
<comment type="similarity">
    <text evidence="2 12">Belongs to the activator 1 large subunit family.</text>
</comment>
<dbReference type="SMART" id="SM00382">
    <property type="entry name" value="AAA"/>
    <property type="match status" value="1"/>
</dbReference>
<evidence type="ECO:0000256" key="1">
    <source>
        <dbReference type="ARBA" id="ARBA00004123"/>
    </source>
</evidence>
<evidence type="ECO:0000256" key="13">
    <source>
        <dbReference type="SAM" id="MobiDB-lite"/>
    </source>
</evidence>
<dbReference type="Pfam" id="PF25361">
    <property type="entry name" value="AAA_lid_RFC1"/>
    <property type="match status" value="1"/>
</dbReference>
<feature type="compositionally biased region" description="Basic and acidic residues" evidence="13">
    <location>
        <begin position="77"/>
        <end position="101"/>
    </location>
</feature>
<dbReference type="FunFam" id="1.20.272.10:FF:000005">
    <property type="entry name" value="Replication factor C subunit 1"/>
    <property type="match status" value="1"/>
</dbReference>
<dbReference type="OrthoDB" id="446168at2759"/>
<dbReference type="SMART" id="SM00292">
    <property type="entry name" value="BRCT"/>
    <property type="match status" value="1"/>
</dbReference>
<dbReference type="GO" id="GO:0003677">
    <property type="term" value="F:DNA binding"/>
    <property type="evidence" value="ECO:0007669"/>
    <property type="project" value="UniProtKB-KW"/>
</dbReference>
<keyword evidence="5 12" id="KW-0235">DNA replication</keyword>
<feature type="compositionally biased region" description="Basic and acidic residues" evidence="13">
    <location>
        <begin position="438"/>
        <end position="463"/>
    </location>
</feature>
<dbReference type="CDD" id="cd18140">
    <property type="entry name" value="HLD_clamp_RFC"/>
    <property type="match status" value="1"/>
</dbReference>
<keyword evidence="7 12" id="KW-0067">ATP-binding</keyword>
<evidence type="ECO:0000313" key="15">
    <source>
        <dbReference type="EMBL" id="CDG71063.1"/>
    </source>
</evidence>
<dbReference type="InterPro" id="IPR008921">
    <property type="entry name" value="DNA_pol3_clamp-load_cplx_C"/>
</dbReference>
<evidence type="ECO:0000259" key="14">
    <source>
        <dbReference type="PROSITE" id="PS50172"/>
    </source>
</evidence>
<dbReference type="EMBL" id="HAAD01004831">
    <property type="protein sequence ID" value="CDG71063.1"/>
    <property type="molecule type" value="mRNA"/>
</dbReference>
<dbReference type="PIRSF" id="PIRSF036578">
    <property type="entry name" value="RFC1"/>
    <property type="match status" value="1"/>
</dbReference>
<dbReference type="GO" id="GO:0006281">
    <property type="term" value="P:DNA repair"/>
    <property type="evidence" value="ECO:0007669"/>
    <property type="project" value="InterPro"/>
</dbReference>